<organism evidence="1 2">
    <name type="scientific">Methylorubrum aminovorans</name>
    <dbReference type="NCBI Taxonomy" id="269069"/>
    <lineage>
        <taxon>Bacteria</taxon>
        <taxon>Pseudomonadati</taxon>
        <taxon>Pseudomonadota</taxon>
        <taxon>Alphaproteobacteria</taxon>
        <taxon>Hyphomicrobiales</taxon>
        <taxon>Methylobacteriaceae</taxon>
        <taxon>Methylorubrum</taxon>
    </lineage>
</organism>
<reference evidence="1" key="1">
    <citation type="journal article" date="2021" name="Front. Microbiol.">
        <title>Comprehensive Comparative Genomics and Phenotyping of Methylobacterium Species.</title>
        <authorList>
            <person name="Alessa O."/>
            <person name="Ogura Y."/>
            <person name="Fujitani Y."/>
            <person name="Takami H."/>
            <person name="Hayashi T."/>
            <person name="Sahin N."/>
            <person name="Tani A."/>
        </authorList>
    </citation>
    <scope>NUCLEOTIDE SEQUENCE</scope>
    <source>
        <strain evidence="1">NBRC 15686</strain>
    </source>
</reference>
<protein>
    <submittedName>
        <fullName evidence="1">Uncharacterized protein</fullName>
    </submittedName>
</protein>
<gene>
    <name evidence="1" type="ORF">LNAOJCKE_0899</name>
</gene>
<sequence length="207" mass="22847">MATSRRSAKVSTAQSTFLWAELPAKTSQSQDCEREWRETVATSPLNFFVLLNAYAPGGWFGRMSPASFQAYPTSLPIHVRRNHQWIWNATEQRWKLKTSTVQKSYTRSTASWPDFQNSGTGSLTEFWTLNTSEWTGLEGLSLKDAGVCSLSDILEIGAVPQRYFLSARACAGILRRAEKRGKDLPRPLALALQAVAASAPTSTAAEG</sequence>
<keyword evidence="2" id="KW-1185">Reference proteome</keyword>
<dbReference type="Proteomes" id="UP001055039">
    <property type="component" value="Unassembled WGS sequence"/>
</dbReference>
<evidence type="ECO:0000313" key="1">
    <source>
        <dbReference type="EMBL" id="GJE63701.1"/>
    </source>
</evidence>
<name>A0ABQ4U8R5_9HYPH</name>
<dbReference type="EMBL" id="BPRC01000001">
    <property type="protein sequence ID" value="GJE63701.1"/>
    <property type="molecule type" value="Genomic_DNA"/>
</dbReference>
<accession>A0ABQ4U8R5</accession>
<comment type="caution">
    <text evidence="1">The sequence shown here is derived from an EMBL/GenBank/DDBJ whole genome shotgun (WGS) entry which is preliminary data.</text>
</comment>
<proteinExistence type="predicted"/>
<reference evidence="1" key="2">
    <citation type="submission" date="2021-08" db="EMBL/GenBank/DDBJ databases">
        <authorList>
            <person name="Tani A."/>
            <person name="Ola A."/>
            <person name="Ogura Y."/>
            <person name="Katsura K."/>
            <person name="Hayashi T."/>
        </authorList>
    </citation>
    <scope>NUCLEOTIDE SEQUENCE</scope>
    <source>
        <strain evidence="1">NBRC 15686</strain>
    </source>
</reference>
<evidence type="ECO:0000313" key="2">
    <source>
        <dbReference type="Proteomes" id="UP001055039"/>
    </source>
</evidence>